<organism evidence="2 3">
    <name type="scientific">Cupriavidus basilensis</name>
    <dbReference type="NCBI Taxonomy" id="68895"/>
    <lineage>
        <taxon>Bacteria</taxon>
        <taxon>Pseudomonadati</taxon>
        <taxon>Pseudomonadota</taxon>
        <taxon>Betaproteobacteria</taxon>
        <taxon>Burkholderiales</taxon>
        <taxon>Burkholderiaceae</taxon>
        <taxon>Cupriavidus</taxon>
    </lineage>
</organism>
<evidence type="ECO:0000256" key="1">
    <source>
        <dbReference type="SAM" id="SignalP"/>
    </source>
</evidence>
<accession>A0ABT6AR21</accession>
<evidence type="ECO:0000313" key="2">
    <source>
        <dbReference type="EMBL" id="MDF3834176.1"/>
    </source>
</evidence>
<name>A0ABT6AR21_9BURK</name>
<gene>
    <name evidence="2" type="ORF">P3W85_14600</name>
</gene>
<keyword evidence="1" id="KW-0732">Signal</keyword>
<keyword evidence="3" id="KW-1185">Reference proteome</keyword>
<dbReference type="Proteomes" id="UP001216674">
    <property type="component" value="Unassembled WGS sequence"/>
</dbReference>
<protein>
    <submittedName>
        <fullName evidence="2">Uncharacterized protein</fullName>
    </submittedName>
</protein>
<proteinExistence type="predicted"/>
<dbReference type="EMBL" id="JARJLM010000255">
    <property type="protein sequence ID" value="MDF3834176.1"/>
    <property type="molecule type" value="Genomic_DNA"/>
</dbReference>
<reference evidence="2 3" key="1">
    <citation type="submission" date="2023-03" db="EMBL/GenBank/DDBJ databases">
        <title>Draft assemblies of triclosan tolerant bacteria isolated from returned activated sludge.</title>
        <authorList>
            <person name="Van Hamelsveld S."/>
        </authorList>
    </citation>
    <scope>NUCLEOTIDE SEQUENCE [LARGE SCALE GENOMIC DNA]</scope>
    <source>
        <strain evidence="2 3">GW210010_S58</strain>
    </source>
</reference>
<comment type="caution">
    <text evidence="2">The sequence shown here is derived from an EMBL/GenBank/DDBJ whole genome shotgun (WGS) entry which is preliminary data.</text>
</comment>
<feature type="chain" id="PRO_5045607085" evidence="1">
    <location>
        <begin position="29"/>
        <end position="444"/>
    </location>
</feature>
<evidence type="ECO:0000313" key="3">
    <source>
        <dbReference type="Proteomes" id="UP001216674"/>
    </source>
</evidence>
<feature type="signal peptide" evidence="1">
    <location>
        <begin position="1"/>
        <end position="28"/>
    </location>
</feature>
<sequence length="444" mass="47548">MQNRCKFFRKLVASLLALFVSMPLQGYAQTSNTDLCAPSGYVLGFFNGVWNTRLQAEAGREVLARTVGPKYKNEAIEPELFYNTSGTEPSRKWVSGWEDIAEVFDQRSAEMDGILGTRWELFWEVLGGDQSLWDTLSGTISSVEALKAALIQVMQARAVATLSGLASSPPTAGDYAIHETRIKALATERKKLLFVAHSQGNFFVNNAYQVALGQVKSNNVKVVHIAPASGTLNGPHTLAAIDLVINGLRLTPGSTIPGINSFIPPALIKDWSGHKLVETYLDRSRTAHGMVREQMLAALDGLETPATTGSSGFFTVTLTWDGPGDVDLHSFEPNGSHVFYSARAGTAGFLDVDNVVANGPEHYYASCDASKLLTGKYRFGINNYARAAGRTATVQIASAANGELLTKVLGVGPVLGSGGNSSPIPVFEVVISKDLAGKYSIAAN</sequence>
<dbReference type="RefSeq" id="WP_276265313.1">
    <property type="nucleotide sequence ID" value="NZ_JARJLM010000255.1"/>
</dbReference>